<gene>
    <name evidence="6" type="ORF">LPTSP4_32390</name>
</gene>
<dbReference type="InterPro" id="IPR000184">
    <property type="entry name" value="Bac_surfAg_D15"/>
</dbReference>
<evidence type="ECO:0000313" key="6">
    <source>
        <dbReference type="EMBL" id="GBF51701.1"/>
    </source>
</evidence>
<accession>A0A2P2E4A0</accession>
<dbReference type="PANTHER" id="PTHR34597">
    <property type="entry name" value="SLR1661 PROTEIN"/>
    <property type="match status" value="1"/>
</dbReference>
<dbReference type="Pfam" id="PF19412">
    <property type="entry name" value="DUF5982"/>
    <property type="match status" value="1"/>
</dbReference>
<evidence type="ECO:0000313" key="7">
    <source>
        <dbReference type="Proteomes" id="UP000245133"/>
    </source>
</evidence>
<comment type="subcellular location">
    <subcellularLocation>
        <location evidence="1">Membrane</location>
    </subcellularLocation>
</comment>
<evidence type="ECO:0000256" key="2">
    <source>
        <dbReference type="ARBA" id="ARBA00023136"/>
    </source>
</evidence>
<reference evidence="6 7" key="1">
    <citation type="submission" date="2018-02" db="EMBL/GenBank/DDBJ databases">
        <title>Novel Leptospira species isolated from soil and water in Japan.</title>
        <authorList>
            <person name="Nakao R."/>
            <person name="Masuzawa T."/>
        </authorList>
    </citation>
    <scope>NUCLEOTIDE SEQUENCE [LARGE SCALE GENOMIC DNA]</scope>
    <source>
        <strain evidence="6 7">YH101</strain>
    </source>
</reference>
<dbReference type="NCBIfam" id="NF047779">
    <property type="entry name" value="Omp85_fam"/>
    <property type="match status" value="1"/>
</dbReference>
<evidence type="ECO:0000256" key="1">
    <source>
        <dbReference type="ARBA" id="ARBA00004370"/>
    </source>
</evidence>
<dbReference type="GO" id="GO:0019867">
    <property type="term" value="C:outer membrane"/>
    <property type="evidence" value="ECO:0007669"/>
    <property type="project" value="InterPro"/>
</dbReference>
<dbReference type="PANTHER" id="PTHR34597:SF3">
    <property type="entry name" value="OUTER MEMBRANE TRANSPORTER CDIB"/>
    <property type="match status" value="1"/>
</dbReference>
<dbReference type="Pfam" id="PF01103">
    <property type="entry name" value="Omp85"/>
    <property type="match status" value="1"/>
</dbReference>
<name>A0A2P2E4A0_9LEPT</name>
<feature type="region of interest" description="Disordered" evidence="3">
    <location>
        <begin position="1"/>
        <end position="34"/>
    </location>
</feature>
<dbReference type="AlphaFoldDB" id="A0A2P2E4A0"/>
<protein>
    <submittedName>
        <fullName evidence="6">Outer membrane protein</fullName>
    </submittedName>
</protein>
<evidence type="ECO:0000259" key="5">
    <source>
        <dbReference type="Pfam" id="PF19412"/>
    </source>
</evidence>
<comment type="caution">
    <text evidence="6">The sequence shown here is derived from an EMBL/GenBank/DDBJ whole genome shotgun (WGS) entry which is preliminary data.</text>
</comment>
<feature type="domain" description="DUF5982" evidence="5">
    <location>
        <begin position="34"/>
        <end position="97"/>
    </location>
</feature>
<proteinExistence type="predicted"/>
<dbReference type="InterPro" id="IPR051544">
    <property type="entry name" value="TPS_OM_transporter"/>
</dbReference>
<dbReference type="Gene3D" id="2.40.160.50">
    <property type="entry name" value="membrane protein fhac: a member of the omp85/tpsb transporter family"/>
    <property type="match status" value="1"/>
</dbReference>
<evidence type="ECO:0000256" key="3">
    <source>
        <dbReference type="SAM" id="MobiDB-lite"/>
    </source>
</evidence>
<sequence>MQIGELFSQTRAPVTNNKKLTEETPAEVESEPSLPFEINPTKRLTEFDIKRKKTGSFFTGLPLLNSDPNNGIGYGVRVFYFQNKDKKDPFFEYTPYRYRVFAQYFRTTRDAQNHLASFDAPYFLDTQWRLRADLIYERNPNFLFFGVGEETLKPLAYRENNDSTRPLIQNGSFADYMDALSYKRPGNAGQAPFVTDTKYNRYDMENPNLNFSTERSFFGGLMRLVGGARLSRQIIRTFDGRTEVAKDPLFGDRLLPDLLNTVPNSTTLLTEESQAGRIRGIQGGFVNTLRAGIVYDTRDFEPDPNRGIFMEYTHERAVKQLGSDYQFNRNTASARFFYSPFPRTFQKLVIAGRATFTQTNGEAPFYEYRNIWGTESNQVGLGGRTTLRGFKPERFIGPAMAFGNLELRWKFASVATKTSTFDFQLVPFVDFGRVWDHYSRANFKDYKYSYGLGFRIPWNQSTIIYFDYAISREDRQLFVNFQHIF</sequence>
<evidence type="ECO:0000259" key="4">
    <source>
        <dbReference type="Pfam" id="PF01103"/>
    </source>
</evidence>
<dbReference type="GO" id="GO:0046819">
    <property type="term" value="P:protein secretion by the type V secretion system"/>
    <property type="evidence" value="ECO:0007669"/>
    <property type="project" value="TreeGrafter"/>
</dbReference>
<feature type="compositionally biased region" description="Polar residues" evidence="3">
    <location>
        <begin position="7"/>
        <end position="18"/>
    </location>
</feature>
<dbReference type="InterPro" id="IPR046024">
    <property type="entry name" value="DUF5982"/>
</dbReference>
<dbReference type="EMBL" id="BFBB01000008">
    <property type="protein sequence ID" value="GBF51701.1"/>
    <property type="molecule type" value="Genomic_DNA"/>
</dbReference>
<dbReference type="GO" id="GO:0098046">
    <property type="term" value="C:type V protein secretion system complex"/>
    <property type="evidence" value="ECO:0007669"/>
    <property type="project" value="TreeGrafter"/>
</dbReference>
<dbReference type="Proteomes" id="UP000245133">
    <property type="component" value="Unassembled WGS sequence"/>
</dbReference>
<keyword evidence="7" id="KW-1185">Reference proteome</keyword>
<keyword evidence="2" id="KW-0472">Membrane</keyword>
<dbReference type="GO" id="GO:0008320">
    <property type="term" value="F:protein transmembrane transporter activity"/>
    <property type="evidence" value="ECO:0007669"/>
    <property type="project" value="TreeGrafter"/>
</dbReference>
<feature type="domain" description="Bacterial surface antigen (D15)" evidence="4">
    <location>
        <begin position="110"/>
        <end position="470"/>
    </location>
</feature>
<organism evidence="6 7">
    <name type="scientific">Leptospira ryugenii</name>
    <dbReference type="NCBI Taxonomy" id="1917863"/>
    <lineage>
        <taxon>Bacteria</taxon>
        <taxon>Pseudomonadati</taxon>
        <taxon>Spirochaetota</taxon>
        <taxon>Spirochaetia</taxon>
        <taxon>Leptospirales</taxon>
        <taxon>Leptospiraceae</taxon>
        <taxon>Leptospira</taxon>
    </lineage>
</organism>